<feature type="transmembrane region" description="Helical" evidence="3">
    <location>
        <begin position="99"/>
        <end position="117"/>
    </location>
</feature>
<keyword evidence="5" id="KW-1185">Reference proteome</keyword>
<dbReference type="STRING" id="4232.A0A251U0Q1"/>
<keyword evidence="3" id="KW-1133">Transmembrane helix</keyword>
<dbReference type="AlphaFoldDB" id="A0A251U0Q1"/>
<name>A0A251U0Q1_HELAN</name>
<dbReference type="Proteomes" id="UP000215914">
    <property type="component" value="Chromosome 9"/>
</dbReference>
<dbReference type="GO" id="GO:0005829">
    <property type="term" value="C:cytosol"/>
    <property type="evidence" value="ECO:0000318"/>
    <property type="project" value="GO_Central"/>
</dbReference>
<dbReference type="GO" id="GO:0003876">
    <property type="term" value="F:AMP deaminase activity"/>
    <property type="evidence" value="ECO:0000318"/>
    <property type="project" value="GO_Central"/>
</dbReference>
<evidence type="ECO:0000313" key="5">
    <source>
        <dbReference type="Proteomes" id="UP000215914"/>
    </source>
</evidence>
<evidence type="ECO:0000256" key="2">
    <source>
        <dbReference type="PIRSR" id="PIRSR606329-2"/>
    </source>
</evidence>
<dbReference type="InParanoid" id="A0A251U0Q1"/>
<protein>
    <submittedName>
        <fullName evidence="4">Uncharacterized protein</fullName>
    </submittedName>
</protein>
<dbReference type="Gene3D" id="4.10.800.20">
    <property type="match status" value="1"/>
</dbReference>
<organism evidence="4 5">
    <name type="scientific">Helianthus annuus</name>
    <name type="common">Common sunflower</name>
    <dbReference type="NCBI Taxonomy" id="4232"/>
    <lineage>
        <taxon>Eukaryota</taxon>
        <taxon>Viridiplantae</taxon>
        <taxon>Streptophyta</taxon>
        <taxon>Embryophyta</taxon>
        <taxon>Tracheophyta</taxon>
        <taxon>Spermatophyta</taxon>
        <taxon>Magnoliopsida</taxon>
        <taxon>eudicotyledons</taxon>
        <taxon>Gunneridae</taxon>
        <taxon>Pentapetalae</taxon>
        <taxon>asterids</taxon>
        <taxon>campanulids</taxon>
        <taxon>Asterales</taxon>
        <taxon>Asteraceae</taxon>
        <taxon>Asteroideae</taxon>
        <taxon>Heliantheae alliance</taxon>
        <taxon>Heliantheae</taxon>
        <taxon>Helianthus</taxon>
    </lineage>
</organism>
<proteinExistence type="inferred from homology"/>
<evidence type="ECO:0000256" key="3">
    <source>
        <dbReference type="SAM" id="Phobius"/>
    </source>
</evidence>
<comment type="similarity">
    <text evidence="1">Belongs to the metallo-dependent hydrolases superfamily. Adenosine and AMP deaminases family.</text>
</comment>
<evidence type="ECO:0000313" key="4">
    <source>
        <dbReference type="EMBL" id="OTG16382.1"/>
    </source>
</evidence>
<keyword evidence="3" id="KW-0812">Transmembrane</keyword>
<dbReference type="GO" id="GO:0006188">
    <property type="term" value="P:IMP biosynthetic process"/>
    <property type="evidence" value="ECO:0000318"/>
    <property type="project" value="GO_Central"/>
</dbReference>
<dbReference type="Pfam" id="PF19326">
    <property type="entry name" value="AMP_deaminase"/>
    <property type="match status" value="1"/>
</dbReference>
<keyword evidence="3" id="KW-0472">Membrane</keyword>
<accession>A0A251U0Q1</accession>
<evidence type="ECO:0000256" key="1">
    <source>
        <dbReference type="ARBA" id="ARBA00006676"/>
    </source>
</evidence>
<feature type="binding site" evidence="2">
    <location>
        <begin position="252"/>
        <end position="257"/>
    </location>
    <ligand>
        <name>substrate</name>
    </ligand>
</feature>
<reference evidence="5" key="1">
    <citation type="journal article" date="2017" name="Nature">
        <title>The sunflower genome provides insights into oil metabolism, flowering and Asterid evolution.</title>
        <authorList>
            <person name="Badouin H."/>
            <person name="Gouzy J."/>
            <person name="Grassa C.J."/>
            <person name="Murat F."/>
            <person name="Staton S.E."/>
            <person name="Cottret L."/>
            <person name="Lelandais-Briere C."/>
            <person name="Owens G.L."/>
            <person name="Carrere S."/>
            <person name="Mayjonade B."/>
            <person name="Legrand L."/>
            <person name="Gill N."/>
            <person name="Kane N.C."/>
            <person name="Bowers J.E."/>
            <person name="Hubner S."/>
            <person name="Bellec A."/>
            <person name="Berard A."/>
            <person name="Berges H."/>
            <person name="Blanchet N."/>
            <person name="Boniface M.C."/>
            <person name="Brunel D."/>
            <person name="Catrice O."/>
            <person name="Chaidir N."/>
            <person name="Claudel C."/>
            <person name="Donnadieu C."/>
            <person name="Faraut T."/>
            <person name="Fievet G."/>
            <person name="Helmstetter N."/>
            <person name="King M."/>
            <person name="Knapp S.J."/>
            <person name="Lai Z."/>
            <person name="Le Paslier M.C."/>
            <person name="Lippi Y."/>
            <person name="Lorenzon L."/>
            <person name="Mandel J.R."/>
            <person name="Marage G."/>
            <person name="Marchand G."/>
            <person name="Marquand E."/>
            <person name="Bret-Mestries E."/>
            <person name="Morien E."/>
            <person name="Nambeesan S."/>
            <person name="Nguyen T."/>
            <person name="Pegot-Espagnet P."/>
            <person name="Pouilly N."/>
            <person name="Raftis F."/>
            <person name="Sallet E."/>
            <person name="Schiex T."/>
            <person name="Thomas J."/>
            <person name="Vandecasteele C."/>
            <person name="Vares D."/>
            <person name="Vear F."/>
            <person name="Vautrin S."/>
            <person name="Crespi M."/>
            <person name="Mangin B."/>
            <person name="Burke J.M."/>
            <person name="Salse J."/>
            <person name="Munos S."/>
            <person name="Vincourt P."/>
            <person name="Rieseberg L.H."/>
            <person name="Langlade N.B."/>
        </authorList>
    </citation>
    <scope>NUCLEOTIDE SEQUENCE [LARGE SCALE GENOMIC DNA]</scope>
    <source>
        <strain evidence="5">cv. SF193</strain>
    </source>
</reference>
<dbReference type="GO" id="GO:0046033">
    <property type="term" value="P:AMP metabolic process"/>
    <property type="evidence" value="ECO:0000318"/>
    <property type="project" value="GO_Central"/>
</dbReference>
<feature type="transmembrane region" description="Helical" evidence="3">
    <location>
        <begin position="205"/>
        <end position="227"/>
    </location>
</feature>
<gene>
    <name evidence="4" type="ORF">HannXRQ_Chr09g0270781</name>
</gene>
<sequence length="266" mass="30733">MMPTLVQNNFFALIFAGVKSTIGLRLRTLAHQPSSVHHRRTSVYRFIIIPTRLSFFIGSSSLICWYYFQVLVYLSYYIFYNLRSIFLLKDPMCLSRTKSIPLNLSGLLIWNLTSLILDYHMETKIMLEPTVRTYVKLWTGLKFGDKRELLHRDIDDLLVIIMPILSISVFEVGPKSRTYEALEHAGSVLSALSEKLYVIKGVCGVGFHIASAAEAMALIWSSIGIGFKNLLYRQKMVKEHLEYKSTFHRFDKFNLKYNPCGQSRLR</sequence>
<dbReference type="GO" id="GO:0032264">
    <property type="term" value="P:IMP salvage"/>
    <property type="evidence" value="ECO:0007669"/>
    <property type="project" value="InterPro"/>
</dbReference>
<dbReference type="EMBL" id="CM007898">
    <property type="protein sequence ID" value="OTG16382.1"/>
    <property type="molecule type" value="Genomic_DNA"/>
</dbReference>
<dbReference type="InterPro" id="IPR006329">
    <property type="entry name" value="AMPD"/>
</dbReference>
<feature type="transmembrane region" description="Helical" evidence="3">
    <location>
        <begin position="46"/>
        <end position="79"/>
    </location>
</feature>